<reference evidence="1 2" key="2">
    <citation type="journal article" date="2017" name="Front. Plant Sci.">
        <title>Gene Classification and Mining of Molecular Markers Useful in Red Clover (Trifolium pratense) Breeding.</title>
        <authorList>
            <person name="Istvanek J."/>
            <person name="Dluhosova J."/>
            <person name="Dluhos P."/>
            <person name="Patkova L."/>
            <person name="Nedelnik J."/>
            <person name="Repkova J."/>
        </authorList>
    </citation>
    <scope>NUCLEOTIDE SEQUENCE [LARGE SCALE GENOMIC DNA]</scope>
    <source>
        <strain evidence="2">cv. Tatra</strain>
        <tissue evidence="1">Young leaves</tissue>
    </source>
</reference>
<proteinExistence type="predicted"/>
<gene>
    <name evidence="1" type="ORF">L195_g052514</name>
</gene>
<dbReference type="PANTHER" id="PTHR35317:SF35">
    <property type="entry name" value="DUF4219 DOMAIN-CONTAINING PROTEIN"/>
    <property type="match status" value="1"/>
</dbReference>
<dbReference type="Proteomes" id="UP000236291">
    <property type="component" value="Unassembled WGS sequence"/>
</dbReference>
<dbReference type="AlphaFoldDB" id="A0A2K3K5H8"/>
<name>A0A2K3K5H8_TRIPR</name>
<feature type="non-terminal residue" evidence="1">
    <location>
        <position position="1"/>
    </location>
</feature>
<dbReference type="GO" id="GO:0008233">
    <property type="term" value="F:peptidase activity"/>
    <property type="evidence" value="ECO:0007669"/>
    <property type="project" value="UniProtKB-KW"/>
</dbReference>
<keyword evidence="1" id="KW-0645">Protease</keyword>
<organism evidence="1 2">
    <name type="scientific">Trifolium pratense</name>
    <name type="common">Red clover</name>
    <dbReference type="NCBI Taxonomy" id="57577"/>
    <lineage>
        <taxon>Eukaryota</taxon>
        <taxon>Viridiplantae</taxon>
        <taxon>Streptophyta</taxon>
        <taxon>Embryophyta</taxon>
        <taxon>Tracheophyta</taxon>
        <taxon>Spermatophyta</taxon>
        <taxon>Magnoliopsida</taxon>
        <taxon>eudicotyledons</taxon>
        <taxon>Gunneridae</taxon>
        <taxon>Pentapetalae</taxon>
        <taxon>rosids</taxon>
        <taxon>fabids</taxon>
        <taxon>Fabales</taxon>
        <taxon>Fabaceae</taxon>
        <taxon>Papilionoideae</taxon>
        <taxon>50 kb inversion clade</taxon>
        <taxon>NPAAA clade</taxon>
        <taxon>Hologalegina</taxon>
        <taxon>IRL clade</taxon>
        <taxon>Trifolieae</taxon>
        <taxon>Trifolium</taxon>
    </lineage>
</organism>
<keyword evidence="1" id="KW-0378">Hydrolase</keyword>
<dbReference type="GO" id="GO:0006508">
    <property type="term" value="P:proteolysis"/>
    <property type="evidence" value="ECO:0007669"/>
    <property type="project" value="UniProtKB-KW"/>
</dbReference>
<dbReference type="PANTHER" id="PTHR35317">
    <property type="entry name" value="OS04G0629600 PROTEIN"/>
    <property type="match status" value="1"/>
</dbReference>
<protein>
    <submittedName>
        <fullName evidence="1">Gag-protease polyprotein</fullName>
    </submittedName>
</protein>
<comment type="caution">
    <text evidence="1">The sequence shown here is derived from an EMBL/GenBank/DDBJ whole genome shotgun (WGS) entry which is preliminary data.</text>
</comment>
<evidence type="ECO:0000313" key="1">
    <source>
        <dbReference type="EMBL" id="PNX61544.1"/>
    </source>
</evidence>
<reference evidence="1 2" key="1">
    <citation type="journal article" date="2014" name="Am. J. Bot.">
        <title>Genome assembly and annotation for red clover (Trifolium pratense; Fabaceae).</title>
        <authorList>
            <person name="Istvanek J."/>
            <person name="Jaros M."/>
            <person name="Krenek A."/>
            <person name="Repkova J."/>
        </authorList>
    </citation>
    <scope>NUCLEOTIDE SEQUENCE [LARGE SCALE GENOMIC DNA]</scope>
    <source>
        <strain evidence="2">cv. Tatra</strain>
        <tissue evidence="1">Young leaves</tissue>
    </source>
</reference>
<sequence length="281" mass="32595">RNFNWYQSRHPVLVFRVSSRENFLANMEKEGGLVNRPPLLVGDSNYDYWKSRMTAFLKSIDNKTWKAVIKGWNHPVIVDKEGKSTLELKPEEDWSKEEDELALGNSKALNALYNGVDKHIFRLIKKCTSAKEAWEILKTVHEGTSKVKISRLQLLTTKFENLRMKDDESIHEFYMTILDYDNQFDALGEKISEERLVRKMLRSLPKKFDMKVTSIEDAKDISEMKLDELIGSLQTYEVAANERTEKKTKSIAFVSNAEVEEQQDEMESDESIYDAIVLLGK</sequence>
<feature type="non-terminal residue" evidence="1">
    <location>
        <position position="281"/>
    </location>
</feature>
<dbReference type="Pfam" id="PF14223">
    <property type="entry name" value="Retrotran_gag_2"/>
    <property type="match status" value="1"/>
</dbReference>
<dbReference type="EMBL" id="ASHM01085509">
    <property type="protein sequence ID" value="PNX61544.1"/>
    <property type="molecule type" value="Genomic_DNA"/>
</dbReference>
<evidence type="ECO:0000313" key="2">
    <source>
        <dbReference type="Proteomes" id="UP000236291"/>
    </source>
</evidence>
<accession>A0A2K3K5H8</accession>